<evidence type="ECO:0000313" key="1">
    <source>
        <dbReference type="EMBL" id="KAK4319710.1"/>
    </source>
</evidence>
<evidence type="ECO:0000313" key="2">
    <source>
        <dbReference type="Proteomes" id="UP001292094"/>
    </source>
</evidence>
<dbReference type="Proteomes" id="UP001292094">
    <property type="component" value="Unassembled WGS sequence"/>
</dbReference>
<comment type="caution">
    <text evidence="1">The sequence shown here is derived from an EMBL/GenBank/DDBJ whole genome shotgun (WGS) entry which is preliminary data.</text>
</comment>
<organism evidence="1 2">
    <name type="scientific">Petrolisthes manimaculis</name>
    <dbReference type="NCBI Taxonomy" id="1843537"/>
    <lineage>
        <taxon>Eukaryota</taxon>
        <taxon>Metazoa</taxon>
        <taxon>Ecdysozoa</taxon>
        <taxon>Arthropoda</taxon>
        <taxon>Crustacea</taxon>
        <taxon>Multicrustacea</taxon>
        <taxon>Malacostraca</taxon>
        <taxon>Eumalacostraca</taxon>
        <taxon>Eucarida</taxon>
        <taxon>Decapoda</taxon>
        <taxon>Pleocyemata</taxon>
        <taxon>Anomura</taxon>
        <taxon>Galatheoidea</taxon>
        <taxon>Porcellanidae</taxon>
        <taxon>Petrolisthes</taxon>
    </lineage>
</organism>
<name>A0AAE1Q3N5_9EUCA</name>
<keyword evidence="2" id="KW-1185">Reference proteome</keyword>
<accession>A0AAE1Q3N5</accession>
<dbReference type="EMBL" id="JAWZYT010000731">
    <property type="protein sequence ID" value="KAK4319710.1"/>
    <property type="molecule type" value="Genomic_DNA"/>
</dbReference>
<reference evidence="1" key="1">
    <citation type="submission" date="2023-11" db="EMBL/GenBank/DDBJ databases">
        <title>Genome assemblies of two species of porcelain crab, Petrolisthes cinctipes and Petrolisthes manimaculis (Anomura: Porcellanidae).</title>
        <authorList>
            <person name="Angst P."/>
        </authorList>
    </citation>
    <scope>NUCLEOTIDE SEQUENCE</scope>
    <source>
        <strain evidence="1">PB745_02</strain>
        <tissue evidence="1">Gill</tissue>
    </source>
</reference>
<sequence length="172" mass="19657">MMLALLPKRNLWNIGNTDRSSRSVVLKLRSSEPQGSVKSLQGFRENAELRFFQSYTTTTWTFLSSFTSTVPYTCYITAAAAIDNKDCVGRHIRRLRRSQLYSKLEDDEQLYDSLGEEMTQTGDHINEKERFFFTLVRTGTTTVTITTFSTNRSVTVSASAMCQFPNININYC</sequence>
<dbReference type="AlphaFoldDB" id="A0AAE1Q3N5"/>
<proteinExistence type="predicted"/>
<gene>
    <name evidence="1" type="ORF">Pmani_009367</name>
</gene>
<protein>
    <submittedName>
        <fullName evidence="1">Uncharacterized protein</fullName>
    </submittedName>
</protein>